<dbReference type="InterPro" id="IPR042054">
    <property type="entry name" value="YegD-like"/>
</dbReference>
<evidence type="ECO:0000256" key="2">
    <source>
        <dbReference type="ARBA" id="ARBA00022741"/>
    </source>
</evidence>
<dbReference type="PANTHER" id="PTHR19375">
    <property type="entry name" value="HEAT SHOCK PROTEIN 70KDA"/>
    <property type="match status" value="1"/>
</dbReference>
<evidence type="ECO:0000256" key="1">
    <source>
        <dbReference type="ARBA" id="ARBA00007381"/>
    </source>
</evidence>
<dbReference type="Gene3D" id="3.90.640.10">
    <property type="entry name" value="Actin, Chain A, domain 4"/>
    <property type="match status" value="2"/>
</dbReference>
<dbReference type="RefSeq" id="WP_165025970.1">
    <property type="nucleotide sequence ID" value="NZ_JAAKZF010000007.1"/>
</dbReference>
<dbReference type="InterPro" id="IPR018181">
    <property type="entry name" value="Heat_shock_70_CS"/>
</dbReference>
<dbReference type="CDD" id="cd10231">
    <property type="entry name" value="ASKHA_NBD_HSP70_YegD-like"/>
    <property type="match status" value="1"/>
</dbReference>
<dbReference type="EMBL" id="JAAKZF010000007">
    <property type="protein sequence ID" value="NGO51175.1"/>
    <property type="molecule type" value="Genomic_DNA"/>
</dbReference>
<dbReference type="PROSITE" id="PS01036">
    <property type="entry name" value="HSP70_3"/>
    <property type="match status" value="1"/>
</dbReference>
<organism evidence="4 5">
    <name type="scientific">Allomesorhizobium camelthorni</name>
    <dbReference type="NCBI Taxonomy" id="475069"/>
    <lineage>
        <taxon>Bacteria</taxon>
        <taxon>Pseudomonadati</taxon>
        <taxon>Pseudomonadota</taxon>
        <taxon>Alphaproteobacteria</taxon>
        <taxon>Hyphomicrobiales</taxon>
        <taxon>Phyllobacteriaceae</taxon>
        <taxon>Allomesorhizobium</taxon>
    </lineage>
</organism>
<comment type="caution">
    <text evidence="4">The sequence shown here is derived from an EMBL/GenBank/DDBJ whole genome shotgun (WGS) entry which is preliminary data.</text>
</comment>
<dbReference type="AlphaFoldDB" id="A0A6G4W8T1"/>
<keyword evidence="3" id="KW-0067">ATP-binding</keyword>
<protein>
    <submittedName>
        <fullName evidence="4">Hsp70 family protein</fullName>
    </submittedName>
</protein>
<proteinExistence type="inferred from homology"/>
<name>A0A6G4W8T1_9HYPH</name>
<evidence type="ECO:0000313" key="4">
    <source>
        <dbReference type="EMBL" id="NGO51175.1"/>
    </source>
</evidence>
<gene>
    <name evidence="4" type="ORF">G6N73_08255</name>
</gene>
<dbReference type="PROSITE" id="PS00329">
    <property type="entry name" value="HSP70_2"/>
    <property type="match status" value="1"/>
</dbReference>
<evidence type="ECO:0000313" key="5">
    <source>
        <dbReference type="Proteomes" id="UP001642900"/>
    </source>
</evidence>
<dbReference type="Gene3D" id="3.30.420.40">
    <property type="match status" value="4"/>
</dbReference>
<dbReference type="InterPro" id="IPR013126">
    <property type="entry name" value="Hsp_70_fam"/>
</dbReference>
<sequence>MRPVSGGIDFGTSNSTVGVMNGGRPRLVRLEDEHVTMPSAVFYNFEDNGTYFGRRAIEDYTDHAEGRLLRALKSVLGSSLIHEKTRIKARSIAFSDIIGSFIGYLKGRLDSELGEAVDTVVLGRPVHFVDGDPQADADAQAQLEKAARAQGFKHIAFQFEPIAAALDYEQSVTKEELALIVDIGGGTSDFSIVRVSPERAAAADRKDDILASTGVHIGGTDFDRLLSMAHLMPELGYKTGTKDGKRNLPAGYFFDLATWQRINLLYSNKAMTDLRQIRYEAARPELVDRMIDIVKHRQGHLLASKIERAKIELTDLAETAMELRLTDERLSLPMTRAGLNATIEEAVRKITDVISGTLRDAQVKPTAITTLFLTGGSTAIPLLKQSVLAMFPAAVAVEGDMFGSVGLGLALDANRKFGAG</sequence>
<keyword evidence="2" id="KW-0547">Nucleotide-binding</keyword>
<accession>A0A6G4W8T1</accession>
<dbReference type="InterPro" id="IPR043129">
    <property type="entry name" value="ATPase_NBD"/>
</dbReference>
<evidence type="ECO:0000256" key="3">
    <source>
        <dbReference type="ARBA" id="ARBA00022840"/>
    </source>
</evidence>
<dbReference type="GO" id="GO:0140662">
    <property type="term" value="F:ATP-dependent protein folding chaperone"/>
    <property type="evidence" value="ECO:0007669"/>
    <property type="project" value="InterPro"/>
</dbReference>
<keyword evidence="5" id="KW-1185">Reference proteome</keyword>
<dbReference type="SUPFAM" id="SSF53067">
    <property type="entry name" value="Actin-like ATPase domain"/>
    <property type="match status" value="2"/>
</dbReference>
<reference evidence="4 5" key="1">
    <citation type="submission" date="2020-02" db="EMBL/GenBank/DDBJ databases">
        <title>Genome sequence of strain CCNWXJ40-4.</title>
        <authorList>
            <person name="Gao J."/>
            <person name="Sun J."/>
        </authorList>
    </citation>
    <scope>NUCLEOTIDE SEQUENCE [LARGE SCALE GENOMIC DNA]</scope>
    <source>
        <strain evidence="4 5">CCNWXJ 40-4</strain>
    </source>
</reference>
<comment type="similarity">
    <text evidence="1">Belongs to the heat shock protein 70 family.</text>
</comment>
<dbReference type="GO" id="GO:0005524">
    <property type="term" value="F:ATP binding"/>
    <property type="evidence" value="ECO:0007669"/>
    <property type="project" value="UniProtKB-KW"/>
</dbReference>
<dbReference type="Proteomes" id="UP001642900">
    <property type="component" value="Unassembled WGS sequence"/>
</dbReference>
<dbReference type="Pfam" id="PF00012">
    <property type="entry name" value="HSP70"/>
    <property type="match status" value="2"/>
</dbReference>